<comment type="caution">
    <text evidence="1">The sequence shown here is derived from an EMBL/GenBank/DDBJ whole genome shotgun (WGS) entry which is preliminary data.</text>
</comment>
<evidence type="ECO:0000313" key="2">
    <source>
        <dbReference type="Proteomes" id="UP001057402"/>
    </source>
</evidence>
<name>A0ACB9RRC1_9MYRT</name>
<gene>
    <name evidence="1" type="ORF">MLD38_007456</name>
</gene>
<keyword evidence="2" id="KW-1185">Reference proteome</keyword>
<evidence type="ECO:0000313" key="1">
    <source>
        <dbReference type="EMBL" id="KAI4381384.1"/>
    </source>
</evidence>
<organism evidence="1 2">
    <name type="scientific">Melastoma candidum</name>
    <dbReference type="NCBI Taxonomy" id="119954"/>
    <lineage>
        <taxon>Eukaryota</taxon>
        <taxon>Viridiplantae</taxon>
        <taxon>Streptophyta</taxon>
        <taxon>Embryophyta</taxon>
        <taxon>Tracheophyta</taxon>
        <taxon>Spermatophyta</taxon>
        <taxon>Magnoliopsida</taxon>
        <taxon>eudicotyledons</taxon>
        <taxon>Gunneridae</taxon>
        <taxon>Pentapetalae</taxon>
        <taxon>rosids</taxon>
        <taxon>malvids</taxon>
        <taxon>Myrtales</taxon>
        <taxon>Melastomataceae</taxon>
        <taxon>Melastomatoideae</taxon>
        <taxon>Melastomateae</taxon>
        <taxon>Melastoma</taxon>
    </lineage>
</organism>
<sequence length="126" mass="14371">MMYRSAITMSHSMDSLMHSLDLMLSLRVGMAIFLGANSRDALDVADQPEFADRRTSYVVQGVNTTGFFVGQHCTTQQLQLNYLEKAANEVAREHTLGMQVHPYTYRSGNTFLHFNFNQDAYTVYDF</sequence>
<dbReference type="Proteomes" id="UP001057402">
    <property type="component" value="Chromosome 3"/>
</dbReference>
<accession>A0ACB9RRC1</accession>
<reference evidence="2" key="1">
    <citation type="journal article" date="2023" name="Front. Plant Sci.">
        <title>Chromosomal-level genome assembly of Melastoma candidum provides insights into trichome evolution.</title>
        <authorList>
            <person name="Zhong Y."/>
            <person name="Wu W."/>
            <person name="Sun C."/>
            <person name="Zou P."/>
            <person name="Liu Y."/>
            <person name="Dai S."/>
            <person name="Zhou R."/>
        </authorList>
    </citation>
    <scope>NUCLEOTIDE SEQUENCE [LARGE SCALE GENOMIC DNA]</scope>
</reference>
<protein>
    <submittedName>
        <fullName evidence="1">Uncharacterized protein</fullName>
    </submittedName>
</protein>
<dbReference type="EMBL" id="CM042882">
    <property type="protein sequence ID" value="KAI4381384.1"/>
    <property type="molecule type" value="Genomic_DNA"/>
</dbReference>
<proteinExistence type="predicted"/>